<dbReference type="Pfam" id="PF00501">
    <property type="entry name" value="AMP-binding"/>
    <property type="match status" value="4"/>
</dbReference>
<proteinExistence type="inferred from homology"/>
<dbReference type="FunFam" id="3.30.300.30:FF:000010">
    <property type="entry name" value="Enterobactin synthetase component F"/>
    <property type="match status" value="2"/>
</dbReference>
<evidence type="ECO:0000313" key="9">
    <source>
        <dbReference type="Proteomes" id="UP000224871"/>
    </source>
</evidence>
<dbReference type="Gene3D" id="3.30.559.10">
    <property type="entry name" value="Chloramphenicol acetyltransferase-like domain"/>
    <property type="match status" value="4"/>
</dbReference>
<dbReference type="FunFam" id="1.10.1200.10:FF:000005">
    <property type="entry name" value="Nonribosomal peptide synthetase 1"/>
    <property type="match status" value="3"/>
</dbReference>
<dbReference type="Pfam" id="PF13193">
    <property type="entry name" value="AMP-binding_C"/>
    <property type="match status" value="4"/>
</dbReference>
<evidence type="ECO:0000313" key="6">
    <source>
        <dbReference type="EMBL" id="PHM30278.1"/>
    </source>
</evidence>
<dbReference type="InterPro" id="IPR045851">
    <property type="entry name" value="AMP-bd_C_sf"/>
</dbReference>
<dbReference type="PANTHER" id="PTHR45527">
    <property type="entry name" value="NONRIBOSOMAL PEPTIDE SYNTHETASE"/>
    <property type="match status" value="1"/>
</dbReference>
<protein>
    <submittedName>
        <fullName evidence="6">Amino acid adenylation</fullName>
    </submittedName>
    <submittedName>
        <fullName evidence="7">Putative Phenylalanine racemase (ATP-hydrolyzing)</fullName>
        <ecNumber evidence="7">5.1.1.11</ecNumber>
        <ecNumber evidence="7">6.3.2.26</ecNumber>
    </submittedName>
</protein>
<dbReference type="CDD" id="cd17652">
    <property type="entry name" value="A_NRPS_CmdD_like"/>
    <property type="match status" value="1"/>
</dbReference>
<dbReference type="Gene3D" id="3.40.50.980">
    <property type="match status" value="6"/>
</dbReference>
<dbReference type="Gene3D" id="3.30.559.30">
    <property type="entry name" value="Nonribosomal peptide synthetase, condensation domain"/>
    <property type="match status" value="4"/>
</dbReference>
<dbReference type="InterPro" id="IPR020802">
    <property type="entry name" value="TesA-like"/>
</dbReference>
<accession>A0A1N6MXM9</accession>
<feature type="domain" description="Carrier" evidence="5">
    <location>
        <begin position="3145"/>
        <end position="3219"/>
    </location>
</feature>
<dbReference type="GO" id="GO:0031177">
    <property type="term" value="F:phosphopantetheine binding"/>
    <property type="evidence" value="ECO:0007669"/>
    <property type="project" value="TreeGrafter"/>
</dbReference>
<dbReference type="FunFam" id="3.30.300.30:FF:000015">
    <property type="entry name" value="Nonribosomal peptide synthase SidD"/>
    <property type="match status" value="1"/>
</dbReference>
<dbReference type="NCBIfam" id="NF003417">
    <property type="entry name" value="PRK04813.1"/>
    <property type="match status" value="5"/>
</dbReference>
<dbReference type="SUPFAM" id="SSF56801">
    <property type="entry name" value="Acetyl-CoA synthetase-like"/>
    <property type="match status" value="4"/>
</dbReference>
<evidence type="ECO:0000256" key="3">
    <source>
        <dbReference type="ARBA" id="ARBA00022450"/>
    </source>
</evidence>
<dbReference type="Pfam" id="PF00550">
    <property type="entry name" value="PP-binding"/>
    <property type="match status" value="4"/>
</dbReference>
<organism evidence="7 8">
    <name type="scientific">Xenorhabdus innexi</name>
    <dbReference type="NCBI Taxonomy" id="290109"/>
    <lineage>
        <taxon>Bacteria</taxon>
        <taxon>Pseudomonadati</taxon>
        <taxon>Pseudomonadota</taxon>
        <taxon>Gammaproteobacteria</taxon>
        <taxon>Enterobacterales</taxon>
        <taxon>Morganellaceae</taxon>
        <taxon>Xenorhabdus</taxon>
    </lineage>
</organism>
<reference evidence="7" key="2">
    <citation type="submission" date="2016-12" db="EMBL/GenBank/DDBJ databases">
        <authorList>
            <person name="Song W.-J."/>
            <person name="Kurnit D.M."/>
        </authorList>
    </citation>
    <scope>NUCLEOTIDE SEQUENCE [LARGE SCALE GENOMIC DNA]</scope>
    <source>
        <strain evidence="7">HGB1681</strain>
    </source>
</reference>
<dbReference type="GO" id="GO:0044550">
    <property type="term" value="P:secondary metabolite biosynthetic process"/>
    <property type="evidence" value="ECO:0007669"/>
    <property type="project" value="UniProtKB-ARBA"/>
</dbReference>
<dbReference type="GO" id="GO:0047462">
    <property type="term" value="F:phenylalanine racemase (ATP-hydrolyzing) activity"/>
    <property type="evidence" value="ECO:0007669"/>
    <property type="project" value="UniProtKB-EC"/>
</dbReference>
<keyword evidence="3" id="KW-0596">Phosphopantetheine</keyword>
<feature type="domain" description="Carrier" evidence="5">
    <location>
        <begin position="2057"/>
        <end position="2131"/>
    </location>
</feature>
<dbReference type="Proteomes" id="UP000196435">
    <property type="component" value="Unassembled WGS sequence"/>
</dbReference>
<evidence type="ECO:0000256" key="2">
    <source>
        <dbReference type="ARBA" id="ARBA00006432"/>
    </source>
</evidence>
<evidence type="ECO:0000256" key="4">
    <source>
        <dbReference type="ARBA" id="ARBA00022553"/>
    </source>
</evidence>
<dbReference type="Gene3D" id="2.30.38.10">
    <property type="entry name" value="Luciferase, Domain 3"/>
    <property type="match status" value="3"/>
</dbReference>
<keyword evidence="7" id="KW-0413">Isomerase</keyword>
<dbReference type="NCBIfam" id="TIGR01733">
    <property type="entry name" value="AA-adenyl-dom"/>
    <property type="match status" value="3"/>
</dbReference>
<sequence>MTHVDKGLSEITFSIEDDNSNLVNSYPLSSPQQVIWLDQIIKPDAVNYNIGFFICIEGKLDEALFTRAFKDSVYRHDALRLRFTNTHASPRQIVINTLPAPMVVQDFSLYPDAEERARQHIEARFKRPFRLDSHLWCTELLRVSQIRRYCQFCCHHMIMDAMGIVLFFEDVVDTYSRLIKGEPLSESAPSYLDFLTDDRNYLSSPRYLQDLQFWLKRYENLPPPLIPLANTDKTTCQRQEKSVHWTIEQTVFQRINESMTQSGLSILHFMYAVLACYFARTTNTDEIVIGIPVYNRKNARQKRTVGMFSSIIPVCITVSPTDTFLEVAQKAAAELSLCYKHQRLPIADINRHTRIQQKTGRTQLFDIVLSFEPVKPNLHIEGENTRISALEATHAGTYPLFVIITQTNVEDGHQPVTVKFNFSADYLSTDEVIALKSRLAVLLDTAISVLDISVKDLPILPEAERQQILVDFNAHHADFPEDALIHTLFEAKAQEIPNATAVRFEEQTLSYSELNRCANRLAHHLINLGIRPDNRVGICVEHNLEMVIGLLAVLKAGGAYIPLDPTYPNERLAYMLEDAAPKVLLTQTAIAKQLSSSLPTVILDRTSPFNPASFFESMSSENPDPQAFGLTPHHLAYVIYTSGSTGLPKGVAIEHSNTVNFLHWAQQTFQPEELAHTLFTTSLNFDLAVYECFAPLITGGTVHLAPDALSLVKTTLVNTSSLVKTNPVTARQTTSKEAISLINTVPSVITRLLNNNAIPSSTRTINLAGEALKSHVVEQLFARSTVQSVCNLYGPSETTTYSTWTRMNRTTGFVSHIGHPIANTKVYILDEYARPVPLGVTGEIYIAGAGVARGYLNHPDLTAERFLPDPFSANPEARMYKTGDLGRWLPDGNIQYLGRNDFQVKIRGFRIELGEIEARLIKCDGVREAIVIAREDIADENNTDASSKNEKRLVAYLIAEPDAKLAPVKLRRQLAQQLAEYMLPSAFIILDSFPLTPNGKLDHQALPAPDKTAVVTHDYAAPIGKTETILAENWEILLGIERIGRHDHFFELGGHSLLIVQLVERLYELGWALNIRSAFSTPVLSEMATIVHPVQEKVSDLSIAANRIPENCSAITPDMLPLISLSQNEIDIIAMNSGGMINIQDIYPLAPLQEGILYHHLLQKQGDIYLLRNMLAFDSRKRLDAFLNALQQVIDHHDILRTAICWQELSQPVQVVWRSAVLPVETFTPDNGQDVQSQLLAHTDPQQRGNNISHAPLISASIAYDAHHNEWLLSLCCHHLICDHMTLSLVMAEINTLLQNETGHLPPSLPYRNFVAQSLHIPASVHETYFRAMLADIDTPTVPFGILNLHQDNQQITNAEQFLDPALAGAIRTQASNLQVSPSVLFHVAWAMVLAHSCGLNDTVFGTVLLGRMQGDSLSRTLGLFINTLPIRISLAESDVLNTIENTNNRLCSLLEHEQAPLALAQRCSGVLPSQPLFSTLLNYRHSQPHTEWEGIRLLAEQENTHYPITLSIDDLGEDFRLAALTVSDIDPARLIAYMVTALTGLIDAVKTEPHRLIESIPILPVAERQLLLSDFNTTQTDYPQNTLIHQLFETLAQQNPDAIAVVFEEQSLSYGELNRRANYLAHHLITLGIHADDRIALCAERSPEMLVGLLGILKSGGAYMPLDPAYPAERLAYMLDDSAPVALLTQAELVDKLTVAAPALSIPTILLDSQTQYPIDDSERNIWVNPDAQALGITPHHLAYVLYTSGSTGRPKGVMIEHRSLCNLITTLQTNAITHALLSPTVLATLETSPDTLQVLLVGGEACSPALAKRWAKGRQMFNAYGPTECTVYATLYPCDSQNENTLPIGRPIANTRIYILDANGQPVPLNVSGEIYIAGAGIARGYLNQPQFTAERFLPDPFSSEPEARMYKTGDLGCWLPDGNIKYLGRNDFQIKLRGFRIEPGEIETQLLQCHGVREAVVLAREDISGTDNSSENNANQGTQKRLVAYLLPQAGIVLKPAELHRQLAKHLAEYMLPSAFVILDAFPLTANGKLNLQALPSPDQTALVTHGYEAPESEMEIRLAQVWQTLLGLERVSRYDHFFELGGHSLMVVRLIEQLHMLGWDLDIRNVFSAPVLAEMAREMRIIRDNTDTFNIPPNIIPDDCNIITPDMLPLVSLSQHEIDTIIATIPAGATNIQDIYPLAPLQEGILFHYRLQTESDTYLLRSLLSFDTRSRLNAFLAALQQVIDHHPILRTAICFQDLNQPVQVVWRHAPLRVNTFAPDNETDISSQLLSHQRRLDVSQAPLFSADIAYEQQKGEWLLALCFHHLICDHITLERIMEEIGELLQSESLQENHPVSLPYRQFIAQSLSVPISVHETYFQEMLADVDEPTAPFGILDVHSESQQMAENTLPLEDVLAKSIRIQARQQGVSPSVLFHVAWAMVLAQISGRDDVVFGTVLMGRMQKNVGIERTLGLFINTLPIRLRFTDMTNHDTAKSVQEIVQTAYHTLATLLEHEQTPLTLAQGCSGVSSSLPLFSALLNYRHSQWDASSIEWDGIHLLATQERNNYPITLRVDDFSDGFRLIVQTVSSIDPTRLTNYMVTALTGLIETLETAPDTPIVDISILPASERQQLLVNFNDTQTDFPQNVLIHQLFEEQVQRTPDAIAVIFAEQSLSYHELNQQANRLAHHLITLGVRPDDRVAIFTECTLEMAVSLFAILKAGGAYLPLDPTYPDERLICILEDASPKVMLTQVALADRLTHSLPTVVLDSQTDFLEAEPTTNPDPQVLGLTSQHLAYIIYTSGSTGLPKGVAIEHRNTVNLLLWTISAFKPEELAHTLLSTSVNFDMSVYEYFAPLISGGTVHLVANVLSLLTATYPISLIDTVPSAITHLIDNNAIPPTVRTVNLGGEELKSHVVERLFACPSIQNVCNFYAPSETTTYSTWSRMNRKSGFAAHIGRPIANTQIYILNAHGQPVPLGVAGEIYIAGAGITRGYLNRPELTAERFLPDPFSAAPDSRMYKTGDLGRWLPDGNIECLGRTDFQVKLRGFRVELGEIESRLMQCPGVHEAVVLAREDIPDKLLSGENPTDKKRLVAYLIAEPNAQLIPTELRRQLAQYLADYMLPSAFVILDAFPQTATGKLNRQALPIPAQSAIVTRHYEPPLNDREKSLAQIWQNLLGLECVSRHDHFFELGGHSLIIVSMIEQLRELGWELDIRTVFTTPVLSEIAEAMLTTQDNESSFVEPPNGIPDGCTALTPEMLSLISLSQNEIDIITDMTPGGAANIQDIYPLAPLQEGILFHSLLQTQSDVYLLHNMLAFDTRERLDIFLSALQQVINRHDILRTAVYWQGLSQPVQVVWRQASLAIKTFVPANDNDIPAQLWAYTDPHQYRLDLNQAPLFSLDITHDSRRNEWLLALCCHHLVSDHLTFALIISEINELLHNRADNLPAVIPYRQFIAQSLSVPMSSHEAYFREMLADVDTPTAPFGILDIHNDGKQIAEASQLLDISLAKAVRIQASHQGVSPSILFHVAWALVLAKISGHDDVVFGTTLTGRMLNSAGIGQVLGLFINTLPVRIRLADNSVQKIVQTTSHNLAKLLEHEQASLAMAQRCSGVTPPVPLFVTLFNYRHNQPDSPHTNWKGIRLLAEQERTSYPIALAVDDMEEGFRLVAQTMEDIESAAITSDRLLVYMTSALTGLIEALETEPQKSIVSIPIIHAKERQQILADFNNTQADFPQDVFIHTLFEAQVQRTPNAIAVTFEGISLSYEELNLRANQLAHNLLELEVRPEDRVALFVERSIEMIVGLLGTLKAGGVYVPLDPTYPANRLAYMLDDASPVVLLTQSSLVNTLDYPITTIVLDSEIQRTVPDNNPDSHALGLTAHNLAYVIYTSGSTGQPKGVMVEHRSLCNVIFAHQDLLALNSNSRLLQFSSNSFDACILECCLTLLTGARLYLSKYDCIRPGEVLSRYLAANTITHALLPPAVLAVMEEIPDTLHTLVVGGDVCSSALAKRCAPGRQMFNTYGPTEATIGATFYPCLPSRHQENNAAPIGRPIANTRIYILDSYRQPVLIGVTGEIYIAGIGVARGYLNQPELTAECFLADPFSSEPNARMYKIGDLARWLPDGNIEYLGRNDFQIKLRGLRIEPGEIEAQLVRCHGVREAVVVIRENKACEKQLVAYLIAEPETKLVPAELHQQLARYLARHMLPSVFVTLNAFPLTPNGKLDRQALPEPDQTATVTHDYQAPTGDTETALALIWQSLLGLEKVGRHDNFFELGGHSLSAIKLLARMREQGMALSLSDLFIHQTLCEQALAVSKLVSHPLSVFDINPVPLKPTGNMTPLFLVHDISGDPLVYSSLASLLPSALPIYALQALGIQTLTNSPSSIEELANRHIQAIRLIQPHGPYQIAGWSMGGVIAYEMAHQLTNQGEEVAFIGMIDAMTPAAQKMVPCEPKIRQQQSISMMVDFLQSSMMLTDDQALEELRHFTDVEQIFDFCAEHQWLPDDIAREDLLLRLNTAETLLRLVETYTPPASSLSVSLYVADISANEDNWRGWQGIVGDNSTLHHIGGTHLTIMQPPLLNQIVDSITNHLLSISNKAVRLTQP</sequence>
<dbReference type="GO" id="GO:0050564">
    <property type="term" value="F:N-(5-amino-5-carboxypentanoyl)-L-cysteinyl-D-valine synthase activity"/>
    <property type="evidence" value="ECO:0007669"/>
    <property type="project" value="UniProtKB-EC"/>
</dbReference>
<dbReference type="Gene3D" id="3.30.300.30">
    <property type="match status" value="4"/>
</dbReference>
<dbReference type="GO" id="GO:0043041">
    <property type="term" value="P:amino acid activation for nonribosomal peptide biosynthetic process"/>
    <property type="evidence" value="ECO:0007669"/>
    <property type="project" value="TreeGrafter"/>
</dbReference>
<dbReference type="InterPro" id="IPR042099">
    <property type="entry name" value="ANL_N_sf"/>
</dbReference>
<dbReference type="InterPro" id="IPR010071">
    <property type="entry name" value="AA_adenyl_dom"/>
</dbReference>
<dbReference type="EC" id="6.3.2.26" evidence="7"/>
<dbReference type="FunFam" id="3.40.50.980:FF:000001">
    <property type="entry name" value="Non-ribosomal peptide synthetase"/>
    <property type="match status" value="4"/>
</dbReference>
<name>A0A1N6MXM9_9GAMM</name>
<dbReference type="PROSITE" id="PS00455">
    <property type="entry name" value="AMP_BINDING"/>
    <property type="match status" value="4"/>
</dbReference>
<dbReference type="PROSITE" id="PS00012">
    <property type="entry name" value="PHOSPHOPANTETHEINE"/>
    <property type="match status" value="3"/>
</dbReference>
<dbReference type="Gene3D" id="3.40.50.12780">
    <property type="entry name" value="N-terminal domain of ligase-like"/>
    <property type="match status" value="2"/>
</dbReference>
<dbReference type="CDD" id="cd05930">
    <property type="entry name" value="A_NRPS"/>
    <property type="match status" value="1"/>
</dbReference>
<dbReference type="SUPFAM" id="SSF47336">
    <property type="entry name" value="ACP-like"/>
    <property type="match status" value="4"/>
</dbReference>
<dbReference type="InterPro" id="IPR000873">
    <property type="entry name" value="AMP-dep_synth/lig_dom"/>
</dbReference>
<dbReference type="EMBL" id="FTLG01000165">
    <property type="protein sequence ID" value="SIP73479.1"/>
    <property type="molecule type" value="Genomic_DNA"/>
</dbReference>
<dbReference type="PROSITE" id="PS50075">
    <property type="entry name" value="CARRIER"/>
    <property type="match status" value="4"/>
</dbReference>
<dbReference type="Proteomes" id="UP000224871">
    <property type="component" value="Unassembled WGS sequence"/>
</dbReference>
<dbReference type="PANTHER" id="PTHR45527:SF1">
    <property type="entry name" value="FATTY ACID SYNTHASE"/>
    <property type="match status" value="1"/>
</dbReference>
<dbReference type="InterPro" id="IPR036736">
    <property type="entry name" value="ACP-like_sf"/>
</dbReference>
<dbReference type="InterPro" id="IPR006162">
    <property type="entry name" value="Ppantetheine_attach_site"/>
</dbReference>
<comment type="similarity">
    <text evidence="2">Belongs to the ATP-dependent AMP-binding enzyme family.</text>
</comment>
<gene>
    <name evidence="6" type="ORF">Xinn_03365</name>
    <name evidence="7" type="ORF">XIS1_250010</name>
</gene>
<evidence type="ECO:0000256" key="1">
    <source>
        <dbReference type="ARBA" id="ARBA00001957"/>
    </source>
</evidence>
<dbReference type="FunFam" id="3.40.50.12780:FF:000012">
    <property type="entry name" value="Non-ribosomal peptide synthetase"/>
    <property type="match status" value="3"/>
</dbReference>
<comment type="cofactor">
    <cofactor evidence="1">
        <name>pantetheine 4'-phosphate</name>
        <dbReference type="ChEBI" id="CHEBI:47942"/>
    </cofactor>
</comment>
<dbReference type="CDD" id="cd19544">
    <property type="entry name" value="E-C_NRPS"/>
    <property type="match status" value="3"/>
</dbReference>
<dbReference type="GO" id="GO:0005737">
    <property type="term" value="C:cytoplasm"/>
    <property type="evidence" value="ECO:0007669"/>
    <property type="project" value="TreeGrafter"/>
</dbReference>
<reference evidence="8" key="1">
    <citation type="submission" date="2016-12" db="EMBL/GenBank/DDBJ databases">
        <authorList>
            <person name="Gaudriault S."/>
        </authorList>
    </citation>
    <scope>NUCLEOTIDE SEQUENCE [LARGE SCALE GENOMIC DNA]</scope>
    <source>
        <strain evidence="8">HGB1681 (deposited as PTA-6826 in the American Type Culture Collection)</strain>
    </source>
</reference>
<evidence type="ECO:0000313" key="7">
    <source>
        <dbReference type="EMBL" id="SIP73479.1"/>
    </source>
</evidence>
<dbReference type="SMART" id="SM00824">
    <property type="entry name" value="PKS_TE"/>
    <property type="match status" value="1"/>
</dbReference>
<dbReference type="InterPro" id="IPR020845">
    <property type="entry name" value="AMP-binding_CS"/>
</dbReference>
<feature type="domain" description="Carrier" evidence="5">
    <location>
        <begin position="4225"/>
        <end position="4299"/>
    </location>
</feature>
<keyword evidence="7" id="KW-0436">Ligase</keyword>
<dbReference type="EC" id="5.1.1.11" evidence="7"/>
<dbReference type="InterPro" id="IPR029058">
    <property type="entry name" value="AB_hydrolase_fold"/>
</dbReference>
<dbReference type="InterPro" id="IPR001031">
    <property type="entry name" value="Thioesterase"/>
</dbReference>
<dbReference type="EMBL" id="NIBU01000059">
    <property type="protein sequence ID" value="PHM30278.1"/>
    <property type="molecule type" value="Genomic_DNA"/>
</dbReference>
<dbReference type="RefSeq" id="WP_244590229.1">
    <property type="nucleotide sequence ID" value="NZ_CAWNQC010000258.1"/>
</dbReference>
<dbReference type="Gene3D" id="3.40.50.1820">
    <property type="entry name" value="alpha/beta hydrolase"/>
    <property type="match status" value="1"/>
</dbReference>
<evidence type="ECO:0000259" key="5">
    <source>
        <dbReference type="PROSITE" id="PS50075"/>
    </source>
</evidence>
<dbReference type="InterPro" id="IPR023213">
    <property type="entry name" value="CAT-like_dom_sf"/>
</dbReference>
<dbReference type="Gene3D" id="1.10.1200.10">
    <property type="entry name" value="ACP-like"/>
    <property type="match status" value="4"/>
</dbReference>
<dbReference type="FunFam" id="2.30.38.10:FF:000001">
    <property type="entry name" value="Non-ribosomal peptide synthetase PvdI"/>
    <property type="match status" value="4"/>
</dbReference>
<dbReference type="InterPro" id="IPR009081">
    <property type="entry name" value="PP-bd_ACP"/>
</dbReference>
<dbReference type="Pfam" id="PF00668">
    <property type="entry name" value="Condensation"/>
    <property type="match status" value="4"/>
</dbReference>
<evidence type="ECO:0000313" key="8">
    <source>
        <dbReference type="Proteomes" id="UP000196435"/>
    </source>
</evidence>
<keyword evidence="9" id="KW-1185">Reference proteome</keyword>
<dbReference type="Pfam" id="PF00975">
    <property type="entry name" value="Thioesterase"/>
    <property type="match status" value="1"/>
</dbReference>
<feature type="domain" description="Carrier" evidence="5">
    <location>
        <begin position="1021"/>
        <end position="1095"/>
    </location>
</feature>
<dbReference type="InterPro" id="IPR001242">
    <property type="entry name" value="Condensation_dom"/>
</dbReference>
<reference evidence="6 9" key="3">
    <citation type="journal article" date="2017" name="Nat. Microbiol.">
        <title>Natural product diversity associated with the nematode symbionts Photorhabdus and Xenorhabdus.</title>
        <authorList>
            <person name="Tobias N.J."/>
            <person name="Wolff H."/>
            <person name="Djahanschiri B."/>
            <person name="Grundmann F."/>
            <person name="Kronenwerth M."/>
            <person name="Shi Y.M."/>
            <person name="Simonyi S."/>
            <person name="Grun P."/>
            <person name="Shapiro-Ilan D."/>
            <person name="Pidot S.J."/>
            <person name="Stinear T.P."/>
            <person name="Ebersberger I."/>
            <person name="Bode H.B."/>
        </authorList>
    </citation>
    <scope>NUCLEOTIDE SEQUENCE [LARGE SCALE GENOMIC DNA]</scope>
    <source>
        <strain evidence="6 9">DSM 16336</strain>
    </source>
</reference>
<dbReference type="SUPFAM" id="SSF52777">
    <property type="entry name" value="CoA-dependent acyltransferases"/>
    <property type="match status" value="8"/>
</dbReference>
<dbReference type="InterPro" id="IPR025110">
    <property type="entry name" value="AMP-bd_C"/>
</dbReference>
<keyword evidence="4" id="KW-0597">Phosphoprotein</keyword>
<dbReference type="SUPFAM" id="SSF53474">
    <property type="entry name" value="alpha/beta-Hydrolases"/>
    <property type="match status" value="1"/>
</dbReference>